<reference evidence="1 2" key="1">
    <citation type="submission" date="2014-06" db="EMBL/GenBank/DDBJ databases">
        <title>Evolutionary Origins and Diversification of the Mycorrhizal Mutualists.</title>
        <authorList>
            <consortium name="DOE Joint Genome Institute"/>
            <consortium name="Mycorrhizal Genomics Consortium"/>
            <person name="Kohler A."/>
            <person name="Kuo A."/>
            <person name="Nagy L.G."/>
            <person name="Floudas D."/>
            <person name="Copeland A."/>
            <person name="Barry K.W."/>
            <person name="Cichocki N."/>
            <person name="Veneault-Fourrey C."/>
            <person name="LaButti K."/>
            <person name="Lindquist E.A."/>
            <person name="Lipzen A."/>
            <person name="Lundell T."/>
            <person name="Morin E."/>
            <person name="Murat C."/>
            <person name="Riley R."/>
            <person name="Ohm R."/>
            <person name="Sun H."/>
            <person name="Tunlid A."/>
            <person name="Henrissat B."/>
            <person name="Grigoriev I.V."/>
            <person name="Hibbett D.S."/>
            <person name="Martin F."/>
        </authorList>
    </citation>
    <scope>NUCLEOTIDE SEQUENCE [LARGE SCALE GENOMIC DNA]</scope>
    <source>
        <strain evidence="1 2">SS14</strain>
    </source>
</reference>
<proteinExistence type="predicted"/>
<evidence type="ECO:0000313" key="1">
    <source>
        <dbReference type="EMBL" id="KIJ29857.1"/>
    </source>
</evidence>
<dbReference type="AlphaFoldDB" id="A0A0C9UM31"/>
<evidence type="ECO:0000313" key="2">
    <source>
        <dbReference type="Proteomes" id="UP000054279"/>
    </source>
</evidence>
<dbReference type="EMBL" id="KN837273">
    <property type="protein sequence ID" value="KIJ29857.1"/>
    <property type="molecule type" value="Genomic_DNA"/>
</dbReference>
<dbReference type="Proteomes" id="UP000054279">
    <property type="component" value="Unassembled WGS sequence"/>
</dbReference>
<sequence length="73" mass="7859">MGLHNGDTGMVLGIIWGSLTSSTALARIQLRYALSSLEWAKGGVCCFAGYGDRATRIRSVEWRYNTDTGCSGV</sequence>
<dbReference type="HOGENOM" id="CLU_2706405_0_0_1"/>
<keyword evidence="2" id="KW-1185">Reference proteome</keyword>
<gene>
    <name evidence="1" type="ORF">M422DRAFT_36787</name>
</gene>
<organism evidence="1 2">
    <name type="scientific">Sphaerobolus stellatus (strain SS14)</name>
    <dbReference type="NCBI Taxonomy" id="990650"/>
    <lineage>
        <taxon>Eukaryota</taxon>
        <taxon>Fungi</taxon>
        <taxon>Dikarya</taxon>
        <taxon>Basidiomycota</taxon>
        <taxon>Agaricomycotina</taxon>
        <taxon>Agaricomycetes</taxon>
        <taxon>Phallomycetidae</taxon>
        <taxon>Geastrales</taxon>
        <taxon>Sphaerobolaceae</taxon>
        <taxon>Sphaerobolus</taxon>
    </lineage>
</organism>
<accession>A0A0C9UM31</accession>
<protein>
    <submittedName>
        <fullName evidence="1">Uncharacterized protein</fullName>
    </submittedName>
</protein>
<name>A0A0C9UM31_SPHS4</name>